<feature type="signal peptide" evidence="1">
    <location>
        <begin position="1"/>
        <end position="23"/>
    </location>
</feature>
<sequence>MPRHLLPALALALAAVMAPLVQAQSPADTRAADRQEETVGRYAPVNGLDLYYEVHGEGKPLLLLHGGIAAFEIFESGLPVFTPNRQVILVHLQGHGHTRDIDRPLSYEAMADDIAALLDHLAIPKADIMGYSLGGGVATQFAIRHPGMVDRLVVVSSGWKRDGYFPEVLEQFDRMEAMAPQIGANVARSPLAAAYPEVDWVTLFAKTGRLLAQDYDWSAKVAEIDAPTMLVFADADALKPGYMAEAWQLIGGGKRDAGLDGASRPLHRFAIVPGATHYDLVRSPTVARLVEAFLSQTSSPPDGEGR</sequence>
<dbReference type="PRINTS" id="PR00111">
    <property type="entry name" value="ABHYDROLASE"/>
</dbReference>
<keyword evidence="3" id="KW-0378">Hydrolase</keyword>
<protein>
    <submittedName>
        <fullName evidence="3">Alpha/beta hydrolase</fullName>
    </submittedName>
</protein>
<dbReference type="PANTHER" id="PTHR46331">
    <property type="entry name" value="VALACYCLOVIR HYDROLASE"/>
    <property type="match status" value="1"/>
</dbReference>
<dbReference type="PANTHER" id="PTHR46331:SF2">
    <property type="entry name" value="VALACYCLOVIR HYDROLASE"/>
    <property type="match status" value="1"/>
</dbReference>
<dbReference type="SUPFAM" id="SSF53474">
    <property type="entry name" value="alpha/beta-Hydrolases"/>
    <property type="match status" value="1"/>
</dbReference>
<evidence type="ECO:0000259" key="2">
    <source>
        <dbReference type="Pfam" id="PF00561"/>
    </source>
</evidence>
<name>A0ABZ2D578_9SPHN</name>
<organism evidence="3 4">
    <name type="scientific">Pelagerythrobacter marensis</name>
    <dbReference type="NCBI Taxonomy" id="543877"/>
    <lineage>
        <taxon>Bacteria</taxon>
        <taxon>Pseudomonadati</taxon>
        <taxon>Pseudomonadota</taxon>
        <taxon>Alphaproteobacteria</taxon>
        <taxon>Sphingomonadales</taxon>
        <taxon>Erythrobacteraceae</taxon>
        <taxon>Pelagerythrobacter</taxon>
    </lineage>
</organism>
<feature type="domain" description="AB hydrolase-1" evidence="2">
    <location>
        <begin position="59"/>
        <end position="166"/>
    </location>
</feature>
<evidence type="ECO:0000313" key="3">
    <source>
        <dbReference type="EMBL" id="WWA48116.1"/>
    </source>
</evidence>
<dbReference type="Proteomes" id="UP001335183">
    <property type="component" value="Chromosome"/>
</dbReference>
<feature type="chain" id="PRO_5046763685" evidence="1">
    <location>
        <begin position="24"/>
        <end position="306"/>
    </location>
</feature>
<dbReference type="RefSeq" id="WP_338447002.1">
    <property type="nucleotide sequence ID" value="NZ_CP144918.1"/>
</dbReference>
<keyword evidence="1" id="KW-0732">Signal</keyword>
<gene>
    <name evidence="3" type="ORF">V5F89_04200</name>
</gene>
<evidence type="ECO:0000256" key="1">
    <source>
        <dbReference type="SAM" id="SignalP"/>
    </source>
</evidence>
<dbReference type="Gene3D" id="3.40.50.1820">
    <property type="entry name" value="alpha/beta hydrolase"/>
    <property type="match status" value="1"/>
</dbReference>
<evidence type="ECO:0000313" key="4">
    <source>
        <dbReference type="Proteomes" id="UP001335183"/>
    </source>
</evidence>
<proteinExistence type="predicted"/>
<reference evidence="3 4" key="1">
    <citation type="submission" date="2024-02" db="EMBL/GenBank/DDBJ databases">
        <title>The whole genome sequence of five bacterial samples isolated from Abu Dhabi Sabkha-shore region.</title>
        <authorList>
            <person name="Sudalaimuthuasari N."/>
            <person name="Sarfraz B."/>
            <person name="Tuyisabe J.D."/>
            <person name="Mugisha Ntwali L.D.M."/>
            <person name="Ali A.I.A.A."/>
            <person name="Almansoori S.Z.A."/>
            <person name="Alajami H.S.A."/>
            <person name="Almeqbaali A.A.S."/>
            <person name="Kundu B."/>
            <person name="Saeed E.E."/>
            <person name="Sukumarinath V."/>
            <person name="Mishra A.K."/>
            <person name="Hazzouri K.M."/>
            <person name="Almaskari R."/>
            <person name="Sharma A.K."/>
            <person name="Amiri K.M.A."/>
        </authorList>
    </citation>
    <scope>NUCLEOTIDE SEQUENCE [LARGE SCALE GENOMIC DNA]</scope>
    <source>
        <strain evidence="4">kcgeb_sd</strain>
    </source>
</reference>
<keyword evidence="4" id="KW-1185">Reference proteome</keyword>
<dbReference type="InterPro" id="IPR000073">
    <property type="entry name" value="AB_hydrolase_1"/>
</dbReference>
<dbReference type="GO" id="GO:0016787">
    <property type="term" value="F:hydrolase activity"/>
    <property type="evidence" value="ECO:0007669"/>
    <property type="project" value="UniProtKB-KW"/>
</dbReference>
<accession>A0ABZ2D578</accession>
<dbReference type="Pfam" id="PF00561">
    <property type="entry name" value="Abhydrolase_1"/>
    <property type="match status" value="1"/>
</dbReference>
<dbReference type="InterPro" id="IPR029058">
    <property type="entry name" value="AB_hydrolase_fold"/>
</dbReference>
<dbReference type="EMBL" id="CP144918">
    <property type="protein sequence ID" value="WWA48116.1"/>
    <property type="molecule type" value="Genomic_DNA"/>
</dbReference>